<evidence type="ECO:0000313" key="3">
    <source>
        <dbReference type="EMBL" id="OMO93825.1"/>
    </source>
</evidence>
<sequence>MATEALEEKKPEEEAAPESAEKKEPVTPSSDRPTRERKVVERYSAPSVARSSYGKPLSIESPYCLHLAVFIWYLTLKFLLDDREGFKSYGLAFKLSKRKPDDNLQLLHMIFFGKKAKEKQKTKVKEKLVDFCDLLNIPITKATVRKEAPAKLLEFLESPHAITDILLAEKEQKGKKRRGTPRKSMSPGEAADTSAKVCRLWFDSIFICSIFFVFYCASIIVD</sequence>
<dbReference type="AlphaFoldDB" id="A0A1R3JG62"/>
<dbReference type="STRING" id="93759.A0A1R3JG62"/>
<protein>
    <submittedName>
        <fullName evidence="3">Uncharacterized protein</fullName>
    </submittedName>
</protein>
<evidence type="ECO:0000313" key="4">
    <source>
        <dbReference type="Proteomes" id="UP000187203"/>
    </source>
</evidence>
<feature type="compositionally biased region" description="Basic and acidic residues" evidence="1">
    <location>
        <begin position="1"/>
        <end position="25"/>
    </location>
</feature>
<dbReference type="OrthoDB" id="370884at2759"/>
<dbReference type="PANTHER" id="PTHR13468:SF1">
    <property type="entry name" value="PROTEIN DEK"/>
    <property type="match status" value="1"/>
</dbReference>
<dbReference type="PANTHER" id="PTHR13468">
    <property type="entry name" value="DEK PROTEIN"/>
    <property type="match status" value="1"/>
</dbReference>
<organism evidence="3 4">
    <name type="scientific">Corchorus olitorius</name>
    <dbReference type="NCBI Taxonomy" id="93759"/>
    <lineage>
        <taxon>Eukaryota</taxon>
        <taxon>Viridiplantae</taxon>
        <taxon>Streptophyta</taxon>
        <taxon>Embryophyta</taxon>
        <taxon>Tracheophyta</taxon>
        <taxon>Spermatophyta</taxon>
        <taxon>Magnoliopsida</taxon>
        <taxon>eudicotyledons</taxon>
        <taxon>Gunneridae</taxon>
        <taxon>Pentapetalae</taxon>
        <taxon>rosids</taxon>
        <taxon>malvids</taxon>
        <taxon>Malvales</taxon>
        <taxon>Malvaceae</taxon>
        <taxon>Grewioideae</taxon>
        <taxon>Apeibeae</taxon>
        <taxon>Corchorus</taxon>
    </lineage>
</organism>
<evidence type="ECO:0000256" key="2">
    <source>
        <dbReference type="SAM" id="Phobius"/>
    </source>
</evidence>
<keyword evidence="4" id="KW-1185">Reference proteome</keyword>
<keyword evidence="2" id="KW-0472">Membrane</keyword>
<dbReference type="EMBL" id="AWUE01016220">
    <property type="protein sequence ID" value="OMO93825.1"/>
    <property type="molecule type" value="Genomic_DNA"/>
</dbReference>
<accession>A0A1R3JG62</accession>
<proteinExistence type="predicted"/>
<dbReference type="GO" id="GO:0006325">
    <property type="term" value="P:chromatin organization"/>
    <property type="evidence" value="ECO:0007669"/>
    <property type="project" value="InterPro"/>
</dbReference>
<reference evidence="4" key="1">
    <citation type="submission" date="2013-09" db="EMBL/GenBank/DDBJ databases">
        <title>Corchorus olitorius genome sequencing.</title>
        <authorList>
            <person name="Alam M."/>
            <person name="Haque M.S."/>
            <person name="Islam M.S."/>
            <person name="Emdad E.M."/>
            <person name="Islam M.M."/>
            <person name="Ahmed B."/>
            <person name="Halim A."/>
            <person name="Hossen Q.M.M."/>
            <person name="Hossain M.Z."/>
            <person name="Ahmed R."/>
            <person name="Khan M.M."/>
            <person name="Islam R."/>
            <person name="Rashid M.M."/>
            <person name="Khan S.A."/>
            <person name="Rahman M.S."/>
            <person name="Alam M."/>
            <person name="Yahiya A.S."/>
            <person name="Khan M.S."/>
            <person name="Azam M.S."/>
            <person name="Haque T."/>
            <person name="Lashkar M.Z.H."/>
            <person name="Akhand A.I."/>
            <person name="Morshed G."/>
            <person name="Roy S."/>
            <person name="Uddin K.S."/>
            <person name="Rabeya T."/>
            <person name="Hossain A.S."/>
            <person name="Chowdhury A."/>
            <person name="Snigdha A.R."/>
            <person name="Mortoza M.S."/>
            <person name="Matin S.A."/>
            <person name="Hoque S.M.E."/>
            <person name="Islam M.K."/>
            <person name="Roy D.K."/>
            <person name="Haider R."/>
            <person name="Moosa M.M."/>
            <person name="Elias S.M."/>
            <person name="Hasan A.M."/>
            <person name="Jahan S."/>
            <person name="Shafiuddin M."/>
            <person name="Mahmood N."/>
            <person name="Shommy N.S."/>
        </authorList>
    </citation>
    <scope>NUCLEOTIDE SEQUENCE [LARGE SCALE GENOMIC DNA]</scope>
    <source>
        <strain evidence="4">cv. O-4</strain>
    </source>
</reference>
<comment type="caution">
    <text evidence="3">The sequence shown here is derived from an EMBL/GenBank/DDBJ whole genome shotgun (WGS) entry which is preliminary data.</text>
</comment>
<dbReference type="GO" id="GO:0042393">
    <property type="term" value="F:histone binding"/>
    <property type="evidence" value="ECO:0007669"/>
    <property type="project" value="TreeGrafter"/>
</dbReference>
<dbReference type="GO" id="GO:2000779">
    <property type="term" value="P:regulation of double-strand break repair"/>
    <property type="evidence" value="ECO:0007669"/>
    <property type="project" value="TreeGrafter"/>
</dbReference>
<feature type="transmembrane region" description="Helical" evidence="2">
    <location>
        <begin position="200"/>
        <end position="221"/>
    </location>
</feature>
<feature type="compositionally biased region" description="Basic and acidic residues" evidence="1">
    <location>
        <begin position="32"/>
        <end position="41"/>
    </location>
</feature>
<name>A0A1R3JG62_9ROSI</name>
<dbReference type="InterPro" id="IPR044198">
    <property type="entry name" value="DEK"/>
</dbReference>
<dbReference type="Proteomes" id="UP000187203">
    <property type="component" value="Unassembled WGS sequence"/>
</dbReference>
<keyword evidence="2" id="KW-0812">Transmembrane</keyword>
<gene>
    <name evidence="3" type="ORF">COLO4_16650</name>
</gene>
<feature type="region of interest" description="Disordered" evidence="1">
    <location>
        <begin position="1"/>
        <end position="41"/>
    </location>
</feature>
<dbReference type="GO" id="GO:0003677">
    <property type="term" value="F:DNA binding"/>
    <property type="evidence" value="ECO:0007669"/>
    <property type="project" value="InterPro"/>
</dbReference>
<keyword evidence="2" id="KW-1133">Transmembrane helix</keyword>
<evidence type="ECO:0000256" key="1">
    <source>
        <dbReference type="SAM" id="MobiDB-lite"/>
    </source>
</evidence>
<dbReference type="GO" id="GO:0005634">
    <property type="term" value="C:nucleus"/>
    <property type="evidence" value="ECO:0007669"/>
    <property type="project" value="TreeGrafter"/>
</dbReference>